<keyword evidence="6 12" id="KW-0068">Autocatalytic cleavage</keyword>
<evidence type="ECO:0000256" key="9">
    <source>
        <dbReference type="ARBA" id="ARBA00023163"/>
    </source>
</evidence>
<dbReference type="InterPro" id="IPR036388">
    <property type="entry name" value="WH-like_DNA-bd_sf"/>
</dbReference>
<dbReference type="NCBIfam" id="TIGR00498">
    <property type="entry name" value="lexA"/>
    <property type="match status" value="1"/>
</dbReference>
<dbReference type="Gene3D" id="1.10.10.10">
    <property type="entry name" value="Winged helix-like DNA-binding domain superfamily/Winged helix DNA-binding domain"/>
    <property type="match status" value="1"/>
</dbReference>
<dbReference type="InterPro" id="IPR036390">
    <property type="entry name" value="WH_DNA-bd_sf"/>
</dbReference>
<dbReference type="InterPro" id="IPR039418">
    <property type="entry name" value="LexA-like"/>
</dbReference>
<evidence type="ECO:0000259" key="15">
    <source>
        <dbReference type="Pfam" id="PF01726"/>
    </source>
</evidence>
<comment type="caution">
    <text evidence="16">The sequence shown here is derived from an EMBL/GenBank/DDBJ whole genome shotgun (WGS) entry which is preliminary data.</text>
</comment>
<evidence type="ECO:0000256" key="10">
    <source>
        <dbReference type="ARBA" id="ARBA00023204"/>
    </source>
</evidence>
<dbReference type="RefSeq" id="WP_275117502.1">
    <property type="nucleotide sequence ID" value="NZ_JAOTPO010000003.1"/>
</dbReference>
<dbReference type="Proteomes" id="UP001148125">
    <property type="component" value="Unassembled WGS sequence"/>
</dbReference>
<feature type="active site" description="For autocatalytic cleavage activity" evidence="12">
    <location>
        <position position="168"/>
    </location>
</feature>
<dbReference type="PANTHER" id="PTHR33516">
    <property type="entry name" value="LEXA REPRESSOR"/>
    <property type="match status" value="1"/>
</dbReference>
<evidence type="ECO:0000256" key="12">
    <source>
        <dbReference type="HAMAP-Rule" id="MF_00015"/>
    </source>
</evidence>
<dbReference type="InterPro" id="IPR050077">
    <property type="entry name" value="LexA_repressor"/>
</dbReference>
<dbReference type="Gene3D" id="2.10.109.10">
    <property type="entry name" value="Umud Fragment, subunit A"/>
    <property type="match status" value="1"/>
</dbReference>
<dbReference type="Pfam" id="PF00717">
    <property type="entry name" value="Peptidase_S24"/>
    <property type="match status" value="1"/>
</dbReference>
<evidence type="ECO:0000259" key="14">
    <source>
        <dbReference type="Pfam" id="PF00717"/>
    </source>
</evidence>
<dbReference type="CDD" id="cd06529">
    <property type="entry name" value="S24_LexA-like"/>
    <property type="match status" value="1"/>
</dbReference>
<evidence type="ECO:0000256" key="4">
    <source>
        <dbReference type="ARBA" id="ARBA00022763"/>
    </source>
</evidence>
<keyword evidence="7 12" id="KW-0805">Transcription regulation</keyword>
<dbReference type="InterPro" id="IPR006199">
    <property type="entry name" value="LexA_DNA-bd_dom"/>
</dbReference>
<dbReference type="EC" id="3.4.21.88" evidence="12"/>
<sequence>MTKVSKRQQEILDYIKTEVRKKGYPPSVREIGEAVGLASSSTVHGHLSRLEKKGLIRRDPTKPRAIEVIDHDQVEAEPGIDTRTSFVPVIGKVTAGQPITAIENVEEYIPLPERLVSNDSVYVLIIDGDSMIEAGIFDGDMVIVRQQQTANNGDIIVAMTEEDEATVKRFFREKDYIRLQPENSTMEPIILKNCTILGKVIGVFRTIH</sequence>
<keyword evidence="3 12" id="KW-0235">DNA replication</keyword>
<protein>
    <recommendedName>
        <fullName evidence="12">LexA repressor</fullName>
        <ecNumber evidence="12">3.4.21.88</ecNumber>
    </recommendedName>
</protein>
<evidence type="ECO:0000256" key="1">
    <source>
        <dbReference type="ARBA" id="ARBA00007484"/>
    </source>
</evidence>
<dbReference type="GO" id="GO:0004252">
    <property type="term" value="F:serine-type endopeptidase activity"/>
    <property type="evidence" value="ECO:0007669"/>
    <property type="project" value="UniProtKB-EC"/>
</dbReference>
<evidence type="ECO:0000256" key="11">
    <source>
        <dbReference type="ARBA" id="ARBA00023236"/>
    </source>
</evidence>
<dbReference type="PANTHER" id="PTHR33516:SF2">
    <property type="entry name" value="LEXA REPRESSOR-RELATED"/>
    <property type="match status" value="1"/>
</dbReference>
<name>A0ABT5VBM9_9BACI</name>
<keyword evidence="9 12" id="KW-0804">Transcription</keyword>
<proteinExistence type="inferred from homology"/>
<feature type="domain" description="LexA repressor DNA-binding" evidence="15">
    <location>
        <begin position="1"/>
        <end position="65"/>
    </location>
</feature>
<gene>
    <name evidence="12 16" type="primary">lexA</name>
    <name evidence="16" type="ORF">N7Z68_05700</name>
</gene>
<evidence type="ECO:0000256" key="5">
    <source>
        <dbReference type="ARBA" id="ARBA00022801"/>
    </source>
</evidence>
<dbReference type="HAMAP" id="MF_00015">
    <property type="entry name" value="LexA"/>
    <property type="match status" value="1"/>
</dbReference>
<evidence type="ECO:0000256" key="3">
    <source>
        <dbReference type="ARBA" id="ARBA00022705"/>
    </source>
</evidence>
<keyword evidence="2 12" id="KW-0678">Repressor</keyword>
<dbReference type="InterPro" id="IPR011991">
    <property type="entry name" value="ArsR-like_HTH"/>
</dbReference>
<keyword evidence="4 12" id="KW-0227">DNA damage</keyword>
<dbReference type="InterPro" id="IPR036286">
    <property type="entry name" value="LexA/Signal_pep-like_sf"/>
</dbReference>
<comment type="catalytic activity">
    <reaction evidence="12">
        <text>Hydrolysis of Ala-|-Gly bond in repressor LexA.</text>
        <dbReference type="EC" id="3.4.21.88"/>
    </reaction>
</comment>
<dbReference type="EMBL" id="JAOTPO010000003">
    <property type="protein sequence ID" value="MDE5412871.1"/>
    <property type="molecule type" value="Genomic_DNA"/>
</dbReference>
<evidence type="ECO:0000256" key="13">
    <source>
        <dbReference type="RuleBase" id="RU003991"/>
    </source>
</evidence>
<dbReference type="InterPro" id="IPR006197">
    <property type="entry name" value="Peptidase_S24_LexA"/>
</dbReference>
<keyword evidence="17" id="KW-1185">Reference proteome</keyword>
<organism evidence="16 17">
    <name type="scientific">Alkalihalobacterium chitinilyticum</name>
    <dbReference type="NCBI Taxonomy" id="2980103"/>
    <lineage>
        <taxon>Bacteria</taxon>
        <taxon>Bacillati</taxon>
        <taxon>Bacillota</taxon>
        <taxon>Bacilli</taxon>
        <taxon>Bacillales</taxon>
        <taxon>Bacillaceae</taxon>
        <taxon>Alkalihalobacterium</taxon>
    </lineage>
</organism>
<evidence type="ECO:0000313" key="17">
    <source>
        <dbReference type="Proteomes" id="UP001148125"/>
    </source>
</evidence>
<evidence type="ECO:0000313" key="16">
    <source>
        <dbReference type="EMBL" id="MDE5412871.1"/>
    </source>
</evidence>
<accession>A0ABT5VBM9</accession>
<comment type="similarity">
    <text evidence="1 12 13">Belongs to the peptidase S24 family.</text>
</comment>
<evidence type="ECO:0000256" key="2">
    <source>
        <dbReference type="ARBA" id="ARBA00022491"/>
    </source>
</evidence>
<feature type="active site" description="For autocatalytic cleavage activity" evidence="12">
    <location>
        <position position="130"/>
    </location>
</feature>
<dbReference type="Pfam" id="PF01726">
    <property type="entry name" value="LexA_DNA_bind"/>
    <property type="match status" value="1"/>
</dbReference>
<keyword evidence="10 12" id="KW-0234">DNA repair</keyword>
<comment type="subunit">
    <text evidence="12">Homodimer.</text>
</comment>
<evidence type="ECO:0000256" key="8">
    <source>
        <dbReference type="ARBA" id="ARBA00023125"/>
    </source>
</evidence>
<feature type="site" description="Cleavage; by autolysis" evidence="12">
    <location>
        <begin position="95"/>
        <end position="96"/>
    </location>
</feature>
<dbReference type="InterPro" id="IPR006200">
    <property type="entry name" value="LexA"/>
</dbReference>
<evidence type="ECO:0000256" key="6">
    <source>
        <dbReference type="ARBA" id="ARBA00022813"/>
    </source>
</evidence>
<keyword evidence="8 12" id="KW-0238">DNA-binding</keyword>
<dbReference type="CDD" id="cd00090">
    <property type="entry name" value="HTH_ARSR"/>
    <property type="match status" value="1"/>
</dbReference>
<evidence type="ECO:0000256" key="7">
    <source>
        <dbReference type="ARBA" id="ARBA00023015"/>
    </source>
</evidence>
<keyword evidence="11 12" id="KW-0742">SOS response</keyword>
<feature type="domain" description="Peptidase S24/S26A/S26B/S26C" evidence="14">
    <location>
        <begin position="88"/>
        <end position="201"/>
    </location>
</feature>
<dbReference type="PRINTS" id="PR00726">
    <property type="entry name" value="LEXASERPTASE"/>
</dbReference>
<keyword evidence="5 12" id="KW-0378">Hydrolase</keyword>
<dbReference type="InterPro" id="IPR015927">
    <property type="entry name" value="Peptidase_S24_S26A/B/C"/>
</dbReference>
<comment type="function">
    <text evidence="12">Represses a number of genes involved in the response to DNA damage (SOS response), including recA and lexA. In the presence of single-stranded DNA, RecA interacts with LexA causing an autocatalytic cleavage which disrupts the DNA-binding part of LexA, leading to derepression of the SOS regulon and eventually DNA repair.</text>
</comment>
<dbReference type="SUPFAM" id="SSF46785">
    <property type="entry name" value="Winged helix' DNA-binding domain"/>
    <property type="match status" value="1"/>
</dbReference>
<reference evidence="16" key="1">
    <citation type="submission" date="2024-05" db="EMBL/GenBank/DDBJ databases">
        <title>Alkalihalobacillus sp. strain MEB203 novel alkaliphilic bacterium from Lonar Lake, India.</title>
        <authorList>
            <person name="Joshi A."/>
            <person name="Thite S."/>
            <person name="Mengade P."/>
        </authorList>
    </citation>
    <scope>NUCLEOTIDE SEQUENCE</scope>
    <source>
        <strain evidence="16">MEB 203</strain>
    </source>
</reference>
<dbReference type="SUPFAM" id="SSF51306">
    <property type="entry name" value="LexA/Signal peptidase"/>
    <property type="match status" value="1"/>
</dbReference>
<feature type="DNA-binding region" description="H-T-H motif" evidence="12">
    <location>
        <begin position="28"/>
        <end position="48"/>
    </location>
</feature>